<dbReference type="PROSITE" id="PS50082">
    <property type="entry name" value="WD_REPEATS_2"/>
    <property type="match status" value="2"/>
</dbReference>
<dbReference type="PANTHER" id="PTHR19848">
    <property type="entry name" value="WD40 REPEAT PROTEIN"/>
    <property type="match status" value="1"/>
</dbReference>
<dbReference type="PROSITE" id="PS50294">
    <property type="entry name" value="WD_REPEATS_REGION"/>
    <property type="match status" value="1"/>
</dbReference>
<feature type="signal peptide" evidence="4">
    <location>
        <begin position="1"/>
        <end position="23"/>
    </location>
</feature>
<dbReference type="Pfam" id="PF00400">
    <property type="entry name" value="WD40"/>
    <property type="match status" value="2"/>
</dbReference>
<protein>
    <submittedName>
        <fullName evidence="5">WD domain, G-beta repeat</fullName>
    </submittedName>
</protein>
<dbReference type="SMART" id="SM00320">
    <property type="entry name" value="WD40"/>
    <property type="match status" value="4"/>
</dbReference>
<dbReference type="Gene3D" id="2.130.10.10">
    <property type="entry name" value="YVTN repeat-like/Quinoprotein amine dehydrogenase"/>
    <property type="match status" value="2"/>
</dbReference>
<evidence type="ECO:0000313" key="6">
    <source>
        <dbReference type="Proteomes" id="UP000319383"/>
    </source>
</evidence>
<dbReference type="SUPFAM" id="SSF50993">
    <property type="entry name" value="Peptidase/esterase 'gauge' domain"/>
    <property type="match status" value="1"/>
</dbReference>
<gene>
    <name evidence="5" type="ORF">Mal52_19910</name>
</gene>
<feature type="repeat" description="WD" evidence="3">
    <location>
        <begin position="36"/>
        <end position="67"/>
    </location>
</feature>
<feature type="chain" id="PRO_5021756493" evidence="4">
    <location>
        <begin position="24"/>
        <end position="1816"/>
    </location>
</feature>
<dbReference type="RefSeq" id="WP_145375630.1">
    <property type="nucleotide sequence ID" value="NZ_CP036276.1"/>
</dbReference>
<evidence type="ECO:0000256" key="4">
    <source>
        <dbReference type="SAM" id="SignalP"/>
    </source>
</evidence>
<proteinExistence type="predicted"/>
<name>A0A517ZM67_9PLAN</name>
<evidence type="ECO:0000256" key="3">
    <source>
        <dbReference type="PROSITE-ProRule" id="PRU00221"/>
    </source>
</evidence>
<dbReference type="Proteomes" id="UP000319383">
    <property type="component" value="Chromosome"/>
</dbReference>
<evidence type="ECO:0000313" key="5">
    <source>
        <dbReference type="EMBL" id="QDU43515.1"/>
    </source>
</evidence>
<feature type="repeat" description="WD" evidence="3">
    <location>
        <begin position="576"/>
        <end position="607"/>
    </location>
</feature>
<dbReference type="InterPro" id="IPR015943">
    <property type="entry name" value="WD40/YVTN_repeat-like_dom_sf"/>
</dbReference>
<accession>A0A517ZM67</accession>
<keyword evidence="2" id="KW-0677">Repeat</keyword>
<reference evidence="5 6" key="1">
    <citation type="submission" date="2019-02" db="EMBL/GenBank/DDBJ databases">
        <title>Deep-cultivation of Planctomycetes and their phenomic and genomic characterization uncovers novel biology.</title>
        <authorList>
            <person name="Wiegand S."/>
            <person name="Jogler M."/>
            <person name="Boedeker C."/>
            <person name="Pinto D."/>
            <person name="Vollmers J."/>
            <person name="Rivas-Marin E."/>
            <person name="Kohn T."/>
            <person name="Peeters S.H."/>
            <person name="Heuer A."/>
            <person name="Rast P."/>
            <person name="Oberbeckmann S."/>
            <person name="Bunk B."/>
            <person name="Jeske O."/>
            <person name="Meyerdierks A."/>
            <person name="Storesund J.E."/>
            <person name="Kallscheuer N."/>
            <person name="Luecker S."/>
            <person name="Lage O.M."/>
            <person name="Pohl T."/>
            <person name="Merkel B.J."/>
            <person name="Hornburger P."/>
            <person name="Mueller R.-W."/>
            <person name="Bruemmer F."/>
            <person name="Labrenz M."/>
            <person name="Spormann A.M."/>
            <person name="Op den Camp H."/>
            <person name="Overmann J."/>
            <person name="Amann R."/>
            <person name="Jetten M.S.M."/>
            <person name="Mascher T."/>
            <person name="Medema M.H."/>
            <person name="Devos D.P."/>
            <person name="Kaster A.-K."/>
            <person name="Ovreas L."/>
            <person name="Rohde M."/>
            <person name="Galperin M.Y."/>
            <person name="Jogler C."/>
        </authorList>
    </citation>
    <scope>NUCLEOTIDE SEQUENCE [LARGE SCALE GENOMIC DNA]</scope>
    <source>
        <strain evidence="5 6">Mal52</strain>
    </source>
</reference>
<evidence type="ECO:0000256" key="2">
    <source>
        <dbReference type="ARBA" id="ARBA00022737"/>
    </source>
</evidence>
<dbReference type="EMBL" id="CP036276">
    <property type="protein sequence ID" value="QDU43515.1"/>
    <property type="molecule type" value="Genomic_DNA"/>
</dbReference>
<evidence type="ECO:0000256" key="1">
    <source>
        <dbReference type="ARBA" id="ARBA00022574"/>
    </source>
</evidence>
<dbReference type="InterPro" id="IPR001680">
    <property type="entry name" value="WD40_rpt"/>
</dbReference>
<keyword evidence="4" id="KW-0732">Signal</keyword>
<dbReference type="InterPro" id="IPR036322">
    <property type="entry name" value="WD40_repeat_dom_sf"/>
</dbReference>
<keyword evidence="1 3" id="KW-0853">WD repeat</keyword>
<dbReference type="PANTHER" id="PTHR19848:SF8">
    <property type="entry name" value="F-BOX AND WD REPEAT DOMAIN CONTAINING 7"/>
    <property type="match status" value="1"/>
</dbReference>
<organism evidence="5 6">
    <name type="scientific">Symmachiella dynata</name>
    <dbReference type="NCBI Taxonomy" id="2527995"/>
    <lineage>
        <taxon>Bacteria</taxon>
        <taxon>Pseudomonadati</taxon>
        <taxon>Planctomycetota</taxon>
        <taxon>Planctomycetia</taxon>
        <taxon>Planctomycetales</taxon>
        <taxon>Planctomycetaceae</taxon>
        <taxon>Symmachiella</taxon>
    </lineage>
</organism>
<sequence length="1816" mass="198675" precursor="true">MNRITVGLALVLCSLVPTALTSAAEKDNVPILRVNAGGPVSFITSLAFSPDGKVLYAAGRDKVVHAWVWKEAYAGAGQFVYQPELTWRVPVGPRFEGAINAIAVSDDGRWIAAAGQGNQSDPRVAGLRDDRALLWPGAAMTTDMRLDEGMIYVFDTQTRKAITLREHRGAVVALKFAPHRAGKPPILVSAAEEYSKGDFQGAIRVWNLQQPNRSISALGGLPSPQGRRPGLSVWHTGENPQDVRVAIAWGDNNREKQTGTFRVWDAAQKTWSVRSTNPHALTVAAVPEKNALITAVAGDIGVWPLPPDRLLGSYQSLGTIDPRAIPLAVAEFKSRPQGNLDRVAFVIGAPGAGNQWEVGLRLVDLNAERLLPDVVKLWSGPLRMVSIATAANGDLMAISGNGKNEVLIYRTSDLLAGAQHVKPIQRLRGSGHAQQFVAFAKRGENTGLVLNAKPRAAAGQNALQANDQVFDITARSLSAETQGWKIVTPNRGGWEVVPVEGEAGPGLEFRKNGVRQQTLDLQADKEFDGVRVLDAWAVCRATEHCPVPVAAVATETSGLPQLSLYDMQSGQELRRFSGHVEPIVDMAFSEDGRMLATTSRDHTISVWWLADIADTLLGKHGLIRKLKLSDDEGAIIVDRGLPQLPQGSQITGAVRRGANGEDVPLPFNTAWDFYRYVSQLKPGQSAMITIAGRAQPVAIPVEQATDERKPLFSMFFPDGDEPSWIGWHPIGKYDAQGRNAESSLGWHFNTGDPKTPARFASTGEYRRQNFAPGLLEHLIKHGTPPVAKPPTPSMSLEIIAPQDGLVYQDPPNRHLVARTDQLLAQVEIMRSIENATLTADVFPVGNIKSLQWRLGPANAPFHDFSLTNDLTWEADLSVAPWETGVREFLVRLETDELPPRVFEIKQQLRFQRPTPTINLNVPQAHTRTPVKKFAFTGEIVDRADDINATIKTTTWNEGQPQTKTIGPKLFAQEELKATLEHAVELTAGANRFEVIATNAHAMSGYEDIETARSVFTVEFVESGPPVITISSVDEIDGRSGLKFPTGTVTVETPEVKLTGRIEADAGLETAQLVVLRGDKTVITEELTVESSKIDVVNTVKLEPGLQTIRLQATTKGGRTDQFDLVVNYIPPTPYVLLTSPKRRRISLTSPVAPRVEIEASLLSASGVSLTDQQLDKTATIFVNGARIEAAPRIETSPNNPRRGVLRATIDVERGDNRVELVLKNQWGGESRTTLCDVRYKIPPQISEITLKQTEFPNAAAECEVRSPIELAAPTITLSRNGQTLSKDLYRVEQAADGTGLWRVTAPEIPLVEGKNSLVVIAKNRDGQIERSSNETVVKAPPPVPTVRILSPTTDQAIQTTRVSVAFTVRSESPLKRVDLITRCPAKGKEARHPLPAEDLPTDKNEFGEYELIQDFEVTLEPGEMNEILLEATNDGGISAPLNPVRLNILQEPVRVVIDQIEVPTGEGKPLKTLFQAGRNVFDRPAEEGQVQLSGHVEWSSPAAAPSLHKRFVSVSVNGFLRMAELDLSQVKNGRAEFAVPVVLNREQENRIRIHLPQAAVEMVPPYYADCTKPETRQHLHLVVVGVAKDTEAEGPPADEAQLLNATRGAFRVRDEKNNAFTAHTIHPLVGENATITSVRRQLRKVKREMDRRVLKREPNDVIIFVYKGKEVAGAEEGDFVLATHDNWVAPQSNESALSWKWLNRHFNNMPGAHLVLLESRPGPINAANEKIPGVQRLPDQGTLGFLRLVQGDVQPGSNLLLAVEQFMVDVVNQGATTVQLGTLHDALGKSDMLSAMAYESVVPEDLRSLVLLKQKN</sequence>
<keyword evidence="6" id="KW-1185">Reference proteome</keyword>
<dbReference type="SUPFAM" id="SSF50978">
    <property type="entry name" value="WD40 repeat-like"/>
    <property type="match status" value="1"/>
</dbReference>
<dbReference type="KEGG" id="sdyn:Mal52_19910"/>